<sequence>MCLSKTSAFALDNSLTSNPFFGPRMVGHTYVSVHFNNTLHCTKETDLFTPCQPNALPRWRSHISGRTYSNPDRANL</sequence>
<gene>
    <name evidence="1" type="ORF">LY79DRAFT_707068</name>
</gene>
<dbReference type="AlphaFoldDB" id="A0AAD8V0P4"/>
<evidence type="ECO:0000313" key="2">
    <source>
        <dbReference type="Proteomes" id="UP001230504"/>
    </source>
</evidence>
<evidence type="ECO:0000313" key="1">
    <source>
        <dbReference type="EMBL" id="KAK1573495.1"/>
    </source>
</evidence>
<dbReference type="GeneID" id="85449280"/>
<organism evidence="1 2">
    <name type="scientific">Colletotrichum navitas</name>
    <dbReference type="NCBI Taxonomy" id="681940"/>
    <lineage>
        <taxon>Eukaryota</taxon>
        <taxon>Fungi</taxon>
        <taxon>Dikarya</taxon>
        <taxon>Ascomycota</taxon>
        <taxon>Pezizomycotina</taxon>
        <taxon>Sordariomycetes</taxon>
        <taxon>Hypocreomycetidae</taxon>
        <taxon>Glomerellales</taxon>
        <taxon>Glomerellaceae</taxon>
        <taxon>Colletotrichum</taxon>
        <taxon>Colletotrichum graminicola species complex</taxon>
    </lineage>
</organism>
<proteinExistence type="predicted"/>
<protein>
    <submittedName>
        <fullName evidence="1">Uncharacterized protein</fullName>
    </submittedName>
</protein>
<reference evidence="1" key="1">
    <citation type="submission" date="2021-06" db="EMBL/GenBank/DDBJ databases">
        <title>Comparative genomics, transcriptomics and evolutionary studies reveal genomic signatures of adaptation to plant cell wall in hemibiotrophic fungi.</title>
        <authorList>
            <consortium name="DOE Joint Genome Institute"/>
            <person name="Baroncelli R."/>
            <person name="Diaz J.F."/>
            <person name="Benocci T."/>
            <person name="Peng M."/>
            <person name="Battaglia E."/>
            <person name="Haridas S."/>
            <person name="Andreopoulos W."/>
            <person name="Labutti K."/>
            <person name="Pangilinan J."/>
            <person name="Floch G.L."/>
            <person name="Makela M.R."/>
            <person name="Henrissat B."/>
            <person name="Grigoriev I.V."/>
            <person name="Crouch J.A."/>
            <person name="De Vries R.P."/>
            <person name="Sukno S.A."/>
            <person name="Thon M.R."/>
        </authorList>
    </citation>
    <scope>NUCLEOTIDE SEQUENCE</scope>
    <source>
        <strain evidence="1">CBS 125086</strain>
    </source>
</reference>
<dbReference type="EMBL" id="JAHLJV010000091">
    <property type="protein sequence ID" value="KAK1573495.1"/>
    <property type="molecule type" value="Genomic_DNA"/>
</dbReference>
<accession>A0AAD8V0P4</accession>
<dbReference type="RefSeq" id="XP_060409112.1">
    <property type="nucleotide sequence ID" value="XM_060565040.1"/>
</dbReference>
<comment type="caution">
    <text evidence="1">The sequence shown here is derived from an EMBL/GenBank/DDBJ whole genome shotgun (WGS) entry which is preliminary data.</text>
</comment>
<name>A0AAD8V0P4_9PEZI</name>
<dbReference type="Proteomes" id="UP001230504">
    <property type="component" value="Unassembled WGS sequence"/>
</dbReference>
<keyword evidence="2" id="KW-1185">Reference proteome</keyword>